<evidence type="ECO:0000256" key="2">
    <source>
        <dbReference type="ARBA" id="ARBA00022741"/>
    </source>
</evidence>
<dbReference type="InterPro" id="IPR045006">
    <property type="entry name" value="CHLI-like"/>
</dbReference>
<dbReference type="Proteomes" id="UP000229554">
    <property type="component" value="Unassembled WGS sequence"/>
</dbReference>
<evidence type="ECO:0000259" key="4">
    <source>
        <dbReference type="SMART" id="SM00382"/>
    </source>
</evidence>
<dbReference type="Pfam" id="PF13541">
    <property type="entry name" value="ChlI"/>
    <property type="match status" value="1"/>
</dbReference>
<keyword evidence="3" id="KW-0067">ATP-binding</keyword>
<comment type="similarity">
    <text evidence="1">Belongs to the Mg-chelatase subunits D/I family. ComM subfamily.</text>
</comment>
<feature type="domain" description="AAA+ ATPase" evidence="4">
    <location>
        <begin position="214"/>
        <end position="397"/>
    </location>
</feature>
<dbReference type="GO" id="GO:0005524">
    <property type="term" value="F:ATP binding"/>
    <property type="evidence" value="ECO:0007669"/>
    <property type="project" value="UniProtKB-KW"/>
</dbReference>
<evidence type="ECO:0000313" key="5">
    <source>
        <dbReference type="EMBL" id="PJE62531.1"/>
    </source>
</evidence>
<dbReference type="PRINTS" id="PR01657">
    <property type="entry name" value="MCMFAMILY"/>
</dbReference>
<proteinExistence type="inferred from homology"/>
<accession>A0A2M8KRH9</accession>
<organism evidence="5 6">
    <name type="scientific">Candidatus Roizmanbacteria bacterium CG10_big_fil_rev_8_21_14_0_10_39_6</name>
    <dbReference type="NCBI Taxonomy" id="1974853"/>
    <lineage>
        <taxon>Bacteria</taxon>
        <taxon>Candidatus Roizmaniibacteriota</taxon>
    </lineage>
</organism>
<dbReference type="InterPro" id="IPR025158">
    <property type="entry name" value="Mg_chelat-rel_C"/>
</dbReference>
<dbReference type="InterPro" id="IPR003593">
    <property type="entry name" value="AAA+_ATPase"/>
</dbReference>
<dbReference type="PANTHER" id="PTHR32039">
    <property type="entry name" value="MAGNESIUM-CHELATASE SUBUNIT CHLI"/>
    <property type="match status" value="1"/>
</dbReference>
<comment type="caution">
    <text evidence="5">The sequence shown here is derived from an EMBL/GenBank/DDBJ whole genome shotgun (WGS) entry which is preliminary data.</text>
</comment>
<dbReference type="SMART" id="SM00382">
    <property type="entry name" value="AAA"/>
    <property type="match status" value="1"/>
</dbReference>
<gene>
    <name evidence="5" type="ORF">COU88_04535</name>
</gene>
<dbReference type="SUPFAM" id="SSF52540">
    <property type="entry name" value="P-loop containing nucleoside triphosphate hydrolases"/>
    <property type="match status" value="1"/>
</dbReference>
<evidence type="ECO:0000256" key="3">
    <source>
        <dbReference type="ARBA" id="ARBA00022840"/>
    </source>
</evidence>
<reference evidence="6" key="1">
    <citation type="submission" date="2017-09" db="EMBL/GenBank/DDBJ databases">
        <title>Depth-based differentiation of microbial function through sediment-hosted aquifers and enrichment of novel symbionts in the deep terrestrial subsurface.</title>
        <authorList>
            <person name="Probst A.J."/>
            <person name="Ladd B."/>
            <person name="Jarett J.K."/>
            <person name="Geller-Mcgrath D.E."/>
            <person name="Sieber C.M.K."/>
            <person name="Emerson J.B."/>
            <person name="Anantharaman K."/>
            <person name="Thomas B.C."/>
            <person name="Malmstrom R."/>
            <person name="Stieglmeier M."/>
            <person name="Klingl A."/>
            <person name="Woyke T."/>
            <person name="Ryan C.M."/>
            <person name="Banfield J.F."/>
        </authorList>
    </citation>
    <scope>NUCLEOTIDE SEQUENCE [LARGE SCALE GENOMIC DNA]</scope>
</reference>
<dbReference type="PANTHER" id="PTHR32039:SF7">
    <property type="entry name" value="COMPETENCE PROTEIN COMM"/>
    <property type="match status" value="1"/>
</dbReference>
<keyword evidence="2" id="KW-0547">Nucleotide-binding</keyword>
<dbReference type="NCBIfam" id="TIGR00368">
    <property type="entry name" value="YifB family Mg chelatase-like AAA ATPase"/>
    <property type="match status" value="1"/>
</dbReference>
<dbReference type="Gene3D" id="3.30.230.10">
    <property type="match status" value="1"/>
</dbReference>
<name>A0A2M8KRH9_9BACT</name>
<dbReference type="InterPro" id="IPR027417">
    <property type="entry name" value="P-loop_NTPase"/>
</dbReference>
<protein>
    <submittedName>
        <fullName evidence="5">Magnesium chelatase</fullName>
    </submittedName>
</protein>
<dbReference type="Gene3D" id="3.40.50.300">
    <property type="entry name" value="P-loop containing nucleotide triphosphate hydrolases"/>
    <property type="match status" value="1"/>
</dbReference>
<evidence type="ECO:0000256" key="1">
    <source>
        <dbReference type="ARBA" id="ARBA00006354"/>
    </source>
</evidence>
<dbReference type="Pfam" id="PF01078">
    <property type="entry name" value="Mg_chelatase"/>
    <property type="match status" value="1"/>
</dbReference>
<sequence length="506" mass="55400">MLANVFSATSIGLKTVLVTVEVNISERGLPSFQIVGLPDKAVAESRERVLAALENSQQTVPDHRMIINLSPADTPKEGTIYDLPIAIGVLAANDSLPKEKLGSYFFAGELSLTGALTTIRGILPLILCAKQLGFTHACIPIGNADEVSIVNGICIYPARTLNDVVLHMCDTTLLKQLKVKSLTQFYKQITYEVDFADIIEQYMAKRAMEVAASGFHNVLLKGPPGTGKTLLAKALPSLLPPLTTDEVMETTKIYSVSGTLTARMPLILYPPFRSPHHTISRIGLTGGGSSPLPGEISLAHRGVLFLDEMAEFTRSSLEALRQPLEDGNITISRAKGTASYPARFMLIAAINPCPCGNLGNEDKRCVCTSTQILKYKKRLSGPILDRIDIHVFVPNISAQKLSSSIESESSINVQRRVLAAREMQKKRFIHEDIMTNGEMGTKHIKKYCQMSDEALTALRKAVDVFKLSARVYFKLIKVAQTVADLAQSPHIELSHMQEAIQFRVSE</sequence>
<dbReference type="InterPro" id="IPR001208">
    <property type="entry name" value="MCM_dom"/>
</dbReference>
<dbReference type="InterPro" id="IPR000523">
    <property type="entry name" value="Mg_chelatse_chII-like_cat_dom"/>
</dbReference>
<dbReference type="InterPro" id="IPR020568">
    <property type="entry name" value="Ribosomal_Su5_D2-typ_SF"/>
</dbReference>
<evidence type="ECO:0000313" key="6">
    <source>
        <dbReference type="Proteomes" id="UP000229554"/>
    </source>
</evidence>
<dbReference type="GO" id="GO:0003677">
    <property type="term" value="F:DNA binding"/>
    <property type="evidence" value="ECO:0007669"/>
    <property type="project" value="InterPro"/>
</dbReference>
<dbReference type="SUPFAM" id="SSF54211">
    <property type="entry name" value="Ribosomal protein S5 domain 2-like"/>
    <property type="match status" value="1"/>
</dbReference>
<dbReference type="InterPro" id="IPR014721">
    <property type="entry name" value="Ribsml_uS5_D2-typ_fold_subgr"/>
</dbReference>
<dbReference type="EMBL" id="PFED01000185">
    <property type="protein sequence ID" value="PJE62531.1"/>
    <property type="molecule type" value="Genomic_DNA"/>
</dbReference>
<dbReference type="AlphaFoldDB" id="A0A2M8KRH9"/>
<dbReference type="Pfam" id="PF13335">
    <property type="entry name" value="Mg_chelatase_C"/>
    <property type="match status" value="1"/>
</dbReference>
<dbReference type="InterPro" id="IPR004482">
    <property type="entry name" value="Mg_chelat-rel"/>
</dbReference>